<dbReference type="PANTHER" id="PTHR30461">
    <property type="entry name" value="DNA-INVERTASE FROM LAMBDOID PROPHAGE"/>
    <property type="match status" value="1"/>
</dbReference>
<keyword evidence="5" id="KW-1185">Reference proteome</keyword>
<dbReference type="InterPro" id="IPR038109">
    <property type="entry name" value="DNA_bind_recomb_sf"/>
</dbReference>
<feature type="domain" description="Resolvase/invertase-type recombinase catalytic" evidence="2">
    <location>
        <begin position="19"/>
        <end position="167"/>
    </location>
</feature>
<dbReference type="Proteomes" id="UP000192368">
    <property type="component" value="Unassembled WGS sequence"/>
</dbReference>
<dbReference type="GO" id="GO:0003677">
    <property type="term" value="F:DNA binding"/>
    <property type="evidence" value="ECO:0007669"/>
    <property type="project" value="InterPro"/>
</dbReference>
<dbReference type="Gene3D" id="3.90.1750.20">
    <property type="entry name" value="Putative Large Serine Recombinase, Chain B, Domain 2"/>
    <property type="match status" value="1"/>
</dbReference>
<dbReference type="Pfam" id="PF07508">
    <property type="entry name" value="Recombinase"/>
    <property type="match status" value="1"/>
</dbReference>
<dbReference type="Pfam" id="PF13408">
    <property type="entry name" value="Zn_ribbon_recom"/>
    <property type="match status" value="2"/>
</dbReference>
<gene>
    <name evidence="4" type="ORF">SAMN00017477_0161</name>
</gene>
<dbReference type="CDD" id="cd00338">
    <property type="entry name" value="Ser_Recombinase"/>
    <property type="match status" value="1"/>
</dbReference>
<dbReference type="PROSITE" id="PS51736">
    <property type="entry name" value="RECOMBINASES_3"/>
    <property type="match status" value="1"/>
</dbReference>
<evidence type="ECO:0000313" key="5">
    <source>
        <dbReference type="Proteomes" id="UP000192368"/>
    </source>
</evidence>
<protein>
    <submittedName>
        <fullName evidence="4">Site-specific DNA recombinase</fullName>
    </submittedName>
</protein>
<dbReference type="PANTHER" id="PTHR30461:SF23">
    <property type="entry name" value="DNA RECOMBINASE-RELATED"/>
    <property type="match status" value="1"/>
</dbReference>
<dbReference type="GO" id="GO:0000150">
    <property type="term" value="F:DNA strand exchange activity"/>
    <property type="evidence" value="ECO:0007669"/>
    <property type="project" value="InterPro"/>
</dbReference>
<dbReference type="InterPro" id="IPR025827">
    <property type="entry name" value="Zn_ribbon_recom_dom"/>
</dbReference>
<dbReference type="SUPFAM" id="SSF53041">
    <property type="entry name" value="Resolvase-like"/>
    <property type="match status" value="1"/>
</dbReference>
<dbReference type="InterPro" id="IPR036162">
    <property type="entry name" value="Resolvase-like_N_sf"/>
</dbReference>
<evidence type="ECO:0000313" key="4">
    <source>
        <dbReference type="EMBL" id="SMB79844.1"/>
    </source>
</evidence>
<proteinExistence type="predicted"/>
<feature type="region of interest" description="Disordered" evidence="1">
    <location>
        <begin position="571"/>
        <end position="591"/>
    </location>
</feature>
<dbReference type="Gene3D" id="3.40.50.1390">
    <property type="entry name" value="Resolvase, N-terminal catalytic domain"/>
    <property type="match status" value="1"/>
</dbReference>
<sequence>MKKVQKIDVKKPLIETRKKVAAYARVSMETDRLKHSLSAQISYYSKLIQNNPEWEFKGVYSDYGISGTSTAKRPGFMEMMEECEKGNIDIILTKSIKRFARNTVDLLEVVRHLKSKGIEVIFENENINSLSGDGELMLSILASFAQEESRSISENVKWGTVKRFKQGIPNGRFNVFGYVWEGDKLVIVEEEAEIVKRIYSEYLSGKSRMKIEKMFAEEGITTRRGYRWVDSNIKVILRNITYTGNLLFQKEYVVDPITKKRKLNRGELPQYYVENTHEAIIPKETYDKVQVEMERRRTAGAIGNPAIPTTEMTGKIRCPHCGKNFQSSVRNLVNGKNKYWVCATRKAGHGNPCHTGDINDRLIKEIICEVLEIEDYAPEIFTKEIDHIDVIKKEKFIFYLTNGRIVEKAYRKIDRKKYFTEEVRAKISEQRKNKHNYHRKNPATPFTGLIECDRCGNSFNALKTTLKTGEKITYLSCRTKRSECPHNSIQEGTLKKLLCEVLELDEFDEKVMDEKIQRIYIADNKVRFKFKDDHEEIRTYLEKKRGTPWTKERHEKQILQMHEYWKNEEHRKEASERMKKIRSEKKWSIRK</sequence>
<dbReference type="InterPro" id="IPR011109">
    <property type="entry name" value="DNA_bind_recombinase_dom"/>
</dbReference>
<evidence type="ECO:0000259" key="2">
    <source>
        <dbReference type="PROSITE" id="PS51736"/>
    </source>
</evidence>
<dbReference type="PROSITE" id="PS51737">
    <property type="entry name" value="RECOMBINASE_DNA_BIND"/>
    <property type="match status" value="1"/>
</dbReference>
<organism evidence="4 5">
    <name type="scientific">Peptoniphilus asaccharolyticus DSM 20463</name>
    <dbReference type="NCBI Taxonomy" id="573058"/>
    <lineage>
        <taxon>Bacteria</taxon>
        <taxon>Bacillati</taxon>
        <taxon>Bacillota</taxon>
        <taxon>Tissierellia</taxon>
        <taxon>Tissierellales</taxon>
        <taxon>Peptoniphilaceae</taxon>
        <taxon>Peptoniphilus</taxon>
    </lineage>
</organism>
<reference evidence="5" key="1">
    <citation type="submission" date="2017-04" db="EMBL/GenBank/DDBJ databases">
        <authorList>
            <person name="Varghese N."/>
            <person name="Submissions S."/>
        </authorList>
    </citation>
    <scope>NUCLEOTIDE SEQUENCE [LARGE SCALE GENOMIC DNA]</scope>
    <source>
        <strain evidence="5">DSM 20463</strain>
    </source>
</reference>
<dbReference type="OrthoDB" id="9769353at2"/>
<dbReference type="Pfam" id="PF00239">
    <property type="entry name" value="Resolvase"/>
    <property type="match status" value="1"/>
</dbReference>
<name>A0A1W1UGE8_PEPAS</name>
<accession>A0A1W1UGE8</accession>
<evidence type="ECO:0000256" key="1">
    <source>
        <dbReference type="SAM" id="MobiDB-lite"/>
    </source>
</evidence>
<dbReference type="EMBL" id="FWWR01000009">
    <property type="protein sequence ID" value="SMB79844.1"/>
    <property type="molecule type" value="Genomic_DNA"/>
</dbReference>
<dbReference type="SMART" id="SM00857">
    <property type="entry name" value="Resolvase"/>
    <property type="match status" value="1"/>
</dbReference>
<dbReference type="AlphaFoldDB" id="A0A1W1UGE8"/>
<dbReference type="InterPro" id="IPR050639">
    <property type="entry name" value="SSR_resolvase"/>
</dbReference>
<dbReference type="RefSeq" id="WP_084229882.1">
    <property type="nucleotide sequence ID" value="NZ_FWWR01000009.1"/>
</dbReference>
<evidence type="ECO:0000259" key="3">
    <source>
        <dbReference type="PROSITE" id="PS51737"/>
    </source>
</evidence>
<dbReference type="InterPro" id="IPR006119">
    <property type="entry name" value="Resolv_N"/>
</dbReference>
<dbReference type="STRING" id="573058.SAMN00017477_0161"/>
<feature type="domain" description="Recombinase" evidence="3">
    <location>
        <begin position="175"/>
        <end position="299"/>
    </location>
</feature>